<keyword evidence="2" id="KW-1185">Reference proteome</keyword>
<sequence length="128" mass="14475">MPGRLTAAEFQAMHHRMRAKNKFGAERVELDGFSFDSKREARRWAALKQEQRLGFITGLQRQVSIELKGRDGPLLTPKGRVMRYVADFVYTDAATGTQVVEDAKGHPTKEFKVKRAVLAAMGIEIREV</sequence>
<comment type="caution">
    <text evidence="1">The sequence shown here is derived from an EMBL/GenBank/DDBJ whole genome shotgun (WGS) entry which is preliminary data.</text>
</comment>
<protein>
    <submittedName>
        <fullName evidence="1">DUF1064 domain-containing protein</fullName>
    </submittedName>
</protein>
<dbReference type="InterPro" id="IPR009414">
    <property type="entry name" value="DUF1064"/>
</dbReference>
<dbReference type="Pfam" id="PF06356">
    <property type="entry name" value="DUF1064"/>
    <property type="match status" value="1"/>
</dbReference>
<dbReference type="EMBL" id="WTUX01000017">
    <property type="protein sequence ID" value="MZR14242.1"/>
    <property type="molecule type" value="Genomic_DNA"/>
</dbReference>
<organism evidence="1 2">
    <name type="scientific">Maritimibacter harenae</name>
    <dbReference type="NCBI Taxonomy" id="2606218"/>
    <lineage>
        <taxon>Bacteria</taxon>
        <taxon>Pseudomonadati</taxon>
        <taxon>Pseudomonadota</taxon>
        <taxon>Alphaproteobacteria</taxon>
        <taxon>Rhodobacterales</taxon>
        <taxon>Roseobacteraceae</taxon>
        <taxon>Maritimibacter</taxon>
    </lineage>
</organism>
<dbReference type="AlphaFoldDB" id="A0A845M4U7"/>
<accession>A0A845M4U7</accession>
<proteinExistence type="predicted"/>
<reference evidence="1 2" key="1">
    <citation type="submission" date="2019-12" db="EMBL/GenBank/DDBJ databases">
        <title>Maritimibacter sp. nov. sp. isolated from sea sand.</title>
        <authorList>
            <person name="Kim J."/>
            <person name="Jeong S.E."/>
            <person name="Jung H.S."/>
            <person name="Jeon C.O."/>
        </authorList>
    </citation>
    <scope>NUCLEOTIDE SEQUENCE [LARGE SCALE GENOMIC DNA]</scope>
    <source>
        <strain evidence="1 2">DP07</strain>
    </source>
</reference>
<gene>
    <name evidence="1" type="ORF">GQE99_14560</name>
</gene>
<name>A0A845M4U7_9RHOB</name>
<evidence type="ECO:0000313" key="2">
    <source>
        <dbReference type="Proteomes" id="UP000467322"/>
    </source>
</evidence>
<evidence type="ECO:0000313" key="1">
    <source>
        <dbReference type="EMBL" id="MZR14242.1"/>
    </source>
</evidence>
<dbReference type="Proteomes" id="UP000467322">
    <property type="component" value="Unassembled WGS sequence"/>
</dbReference>